<comment type="caution">
    <text evidence="1">The sequence shown here is derived from an EMBL/GenBank/DDBJ whole genome shotgun (WGS) entry which is preliminary data.</text>
</comment>
<evidence type="ECO:0000313" key="1">
    <source>
        <dbReference type="EMBL" id="CAG8842292.1"/>
    </source>
</evidence>
<name>A0ABN7WW64_GIGMA</name>
<organism evidence="1 2">
    <name type="scientific">Gigaspora margarita</name>
    <dbReference type="NCBI Taxonomy" id="4874"/>
    <lineage>
        <taxon>Eukaryota</taxon>
        <taxon>Fungi</taxon>
        <taxon>Fungi incertae sedis</taxon>
        <taxon>Mucoromycota</taxon>
        <taxon>Glomeromycotina</taxon>
        <taxon>Glomeromycetes</taxon>
        <taxon>Diversisporales</taxon>
        <taxon>Gigasporaceae</taxon>
        <taxon>Gigaspora</taxon>
    </lineage>
</organism>
<keyword evidence="2" id="KW-1185">Reference proteome</keyword>
<gene>
    <name evidence="1" type="ORF">GMARGA_LOCUS35905</name>
</gene>
<reference evidence="1 2" key="1">
    <citation type="submission" date="2021-06" db="EMBL/GenBank/DDBJ databases">
        <authorList>
            <person name="Kallberg Y."/>
            <person name="Tangrot J."/>
            <person name="Rosling A."/>
        </authorList>
    </citation>
    <scope>NUCLEOTIDE SEQUENCE [LARGE SCALE GENOMIC DNA]</scope>
    <source>
        <strain evidence="1 2">120-4 pot B 10/14</strain>
    </source>
</reference>
<dbReference type="Proteomes" id="UP000789901">
    <property type="component" value="Unassembled WGS sequence"/>
</dbReference>
<protein>
    <submittedName>
        <fullName evidence="1">22331_t:CDS:1</fullName>
    </submittedName>
</protein>
<evidence type="ECO:0000313" key="2">
    <source>
        <dbReference type="Proteomes" id="UP000789901"/>
    </source>
</evidence>
<dbReference type="EMBL" id="CAJVQB010068533">
    <property type="protein sequence ID" value="CAG8842292.1"/>
    <property type="molecule type" value="Genomic_DNA"/>
</dbReference>
<accession>A0ABN7WW64</accession>
<feature type="non-terminal residue" evidence="1">
    <location>
        <position position="74"/>
    </location>
</feature>
<proteinExistence type="predicted"/>
<sequence length="74" mass="8820">MEISESIIIIENNYKKLKLIRVRAAGKSLEKRNDYVLETSQRYDSGMPIGFEFNRYPKLLRLQRILDTIHDYKS</sequence>